<keyword evidence="9" id="KW-1185">Reference proteome</keyword>
<gene>
    <name evidence="5 8" type="primary">truB</name>
    <name evidence="8" type="ORF">H8706_01620</name>
</gene>
<dbReference type="RefSeq" id="WP_262431235.1">
    <property type="nucleotide sequence ID" value="NZ_JACRTE010000001.1"/>
</dbReference>
<dbReference type="GO" id="GO:0003723">
    <property type="term" value="F:RNA binding"/>
    <property type="evidence" value="ECO:0007669"/>
    <property type="project" value="InterPro"/>
</dbReference>
<dbReference type="HAMAP" id="MF_01080">
    <property type="entry name" value="TruB_bact"/>
    <property type="match status" value="1"/>
</dbReference>
<name>A0A926FC05_9FIRM</name>
<sequence>MKSDNANINGIIVINKEKGFTSHDVVAKMRRILSTRKIGHTGTLDPEATGVLPVCIGKATKVCDMVLNSDKEYIAEIKFGITTDTQDIFGNILEEKSVLLSKGEIENAVMSFEGEIEQIPPMYSAVKIGGKKLYEYARKGVEVERSARKVTIKKIAILETGSDTAKIRVLCSKGTYIRTLCSDIGEKLSCGGCMTSLVRTKSAGFDIENAVTLAKLEEDGYEKYLINTDFVFKSLPTFNADFDTKKRLVNGAKTTVSAPVGRYRVYDENGVFLCVARVSKYNGRNVITSEKLFG</sequence>
<dbReference type="AlphaFoldDB" id="A0A926FC05"/>
<dbReference type="Proteomes" id="UP000647416">
    <property type="component" value="Unassembled WGS sequence"/>
</dbReference>
<evidence type="ECO:0000313" key="9">
    <source>
        <dbReference type="Proteomes" id="UP000647416"/>
    </source>
</evidence>
<feature type="domain" description="tRNA pseudouridylate synthase B C-terminal" evidence="7">
    <location>
        <begin position="178"/>
        <end position="218"/>
    </location>
</feature>
<dbReference type="GO" id="GO:1990481">
    <property type="term" value="P:mRNA pseudouridine synthesis"/>
    <property type="evidence" value="ECO:0007669"/>
    <property type="project" value="TreeGrafter"/>
</dbReference>
<keyword evidence="3 5" id="KW-0819">tRNA processing</keyword>
<evidence type="ECO:0000313" key="8">
    <source>
        <dbReference type="EMBL" id="MBC8595569.1"/>
    </source>
</evidence>
<dbReference type="InterPro" id="IPR032819">
    <property type="entry name" value="TruB_C"/>
</dbReference>
<dbReference type="EC" id="5.4.99.25" evidence="5"/>
<proteinExistence type="inferred from homology"/>
<dbReference type="InterPro" id="IPR002501">
    <property type="entry name" value="PsdUridine_synth_N"/>
</dbReference>
<feature type="active site" description="Nucleophile" evidence="5">
    <location>
        <position position="45"/>
    </location>
</feature>
<dbReference type="InterPro" id="IPR020103">
    <property type="entry name" value="PsdUridine_synth_cat_dom_sf"/>
</dbReference>
<comment type="function">
    <text evidence="5">Responsible for synthesis of pseudouridine from uracil-55 in the psi GC loop of transfer RNAs.</text>
</comment>
<dbReference type="GO" id="GO:0031119">
    <property type="term" value="P:tRNA pseudouridine synthesis"/>
    <property type="evidence" value="ECO:0007669"/>
    <property type="project" value="UniProtKB-UniRule"/>
</dbReference>
<comment type="catalytic activity">
    <reaction evidence="1 5">
        <text>uridine(55) in tRNA = pseudouridine(55) in tRNA</text>
        <dbReference type="Rhea" id="RHEA:42532"/>
        <dbReference type="Rhea" id="RHEA-COMP:10101"/>
        <dbReference type="Rhea" id="RHEA-COMP:10102"/>
        <dbReference type="ChEBI" id="CHEBI:65314"/>
        <dbReference type="ChEBI" id="CHEBI:65315"/>
        <dbReference type="EC" id="5.4.99.25"/>
    </reaction>
</comment>
<dbReference type="NCBIfam" id="TIGR00431">
    <property type="entry name" value="TruB"/>
    <property type="match status" value="1"/>
</dbReference>
<dbReference type="PANTHER" id="PTHR13767:SF2">
    <property type="entry name" value="PSEUDOURIDYLATE SYNTHASE TRUB1"/>
    <property type="match status" value="1"/>
</dbReference>
<evidence type="ECO:0000256" key="4">
    <source>
        <dbReference type="ARBA" id="ARBA00023235"/>
    </source>
</evidence>
<dbReference type="Pfam" id="PF16198">
    <property type="entry name" value="TruB_C_2"/>
    <property type="match status" value="1"/>
</dbReference>
<dbReference type="GO" id="GO:0160148">
    <property type="term" value="F:tRNA pseudouridine(55) synthase activity"/>
    <property type="evidence" value="ECO:0007669"/>
    <property type="project" value="UniProtKB-EC"/>
</dbReference>
<dbReference type="SUPFAM" id="SSF55120">
    <property type="entry name" value="Pseudouridine synthase"/>
    <property type="match status" value="1"/>
</dbReference>
<evidence type="ECO:0000259" key="7">
    <source>
        <dbReference type="Pfam" id="PF16198"/>
    </source>
</evidence>
<dbReference type="CDD" id="cd02573">
    <property type="entry name" value="PseudoU_synth_EcTruB"/>
    <property type="match status" value="1"/>
</dbReference>
<reference evidence="8" key="1">
    <citation type="submission" date="2020-08" db="EMBL/GenBank/DDBJ databases">
        <title>Genome public.</title>
        <authorList>
            <person name="Liu C."/>
            <person name="Sun Q."/>
        </authorList>
    </citation>
    <scope>NUCLEOTIDE SEQUENCE</scope>
    <source>
        <strain evidence="8">NSJ-50</strain>
    </source>
</reference>
<evidence type="ECO:0000256" key="1">
    <source>
        <dbReference type="ARBA" id="ARBA00000385"/>
    </source>
</evidence>
<dbReference type="PANTHER" id="PTHR13767">
    <property type="entry name" value="TRNA-PSEUDOURIDINE SYNTHASE"/>
    <property type="match status" value="1"/>
</dbReference>
<dbReference type="FunFam" id="3.30.2350.10:FF:000011">
    <property type="entry name" value="tRNA pseudouridine synthase B"/>
    <property type="match status" value="1"/>
</dbReference>
<feature type="domain" description="Pseudouridine synthase II N-terminal" evidence="6">
    <location>
        <begin position="30"/>
        <end position="177"/>
    </location>
</feature>
<keyword evidence="4 5" id="KW-0413">Isomerase</keyword>
<dbReference type="Gene3D" id="3.30.2350.10">
    <property type="entry name" value="Pseudouridine synthase"/>
    <property type="match status" value="1"/>
</dbReference>
<dbReference type="Pfam" id="PF01509">
    <property type="entry name" value="TruB_N"/>
    <property type="match status" value="1"/>
</dbReference>
<evidence type="ECO:0000256" key="5">
    <source>
        <dbReference type="HAMAP-Rule" id="MF_01080"/>
    </source>
</evidence>
<evidence type="ECO:0000256" key="2">
    <source>
        <dbReference type="ARBA" id="ARBA00005642"/>
    </source>
</evidence>
<protein>
    <recommendedName>
        <fullName evidence="5">tRNA pseudouridine synthase B</fullName>
        <ecNumber evidence="5">5.4.99.25</ecNumber>
    </recommendedName>
    <alternativeName>
        <fullName evidence="5">tRNA pseudouridine(55) synthase</fullName>
        <shortName evidence="5">Psi55 synthase</shortName>
    </alternativeName>
    <alternativeName>
        <fullName evidence="5">tRNA pseudouridylate synthase</fullName>
    </alternativeName>
    <alternativeName>
        <fullName evidence="5">tRNA-uridine isomerase</fullName>
    </alternativeName>
</protein>
<organism evidence="8 9">
    <name type="scientific">Qingrenia yutianensis</name>
    <dbReference type="NCBI Taxonomy" id="2763676"/>
    <lineage>
        <taxon>Bacteria</taxon>
        <taxon>Bacillati</taxon>
        <taxon>Bacillota</taxon>
        <taxon>Clostridia</taxon>
        <taxon>Eubacteriales</taxon>
        <taxon>Oscillospiraceae</taxon>
        <taxon>Qingrenia</taxon>
    </lineage>
</organism>
<accession>A0A926FC05</accession>
<dbReference type="EMBL" id="JACRTE010000001">
    <property type="protein sequence ID" value="MBC8595569.1"/>
    <property type="molecule type" value="Genomic_DNA"/>
</dbReference>
<dbReference type="InterPro" id="IPR014780">
    <property type="entry name" value="tRNA_psdUridine_synth_TruB"/>
</dbReference>
<comment type="similarity">
    <text evidence="2 5">Belongs to the pseudouridine synthase TruB family. Type 1 subfamily.</text>
</comment>
<evidence type="ECO:0000259" key="6">
    <source>
        <dbReference type="Pfam" id="PF01509"/>
    </source>
</evidence>
<evidence type="ECO:0000256" key="3">
    <source>
        <dbReference type="ARBA" id="ARBA00022694"/>
    </source>
</evidence>
<comment type="caution">
    <text evidence="8">The sequence shown here is derived from an EMBL/GenBank/DDBJ whole genome shotgun (WGS) entry which is preliminary data.</text>
</comment>